<protein>
    <submittedName>
        <fullName evidence="2">Uncharacterized protein</fullName>
    </submittedName>
</protein>
<organism evidence="2 3">
    <name type="scientific">Pleurodeles waltl</name>
    <name type="common">Iberian ribbed newt</name>
    <dbReference type="NCBI Taxonomy" id="8319"/>
    <lineage>
        <taxon>Eukaryota</taxon>
        <taxon>Metazoa</taxon>
        <taxon>Chordata</taxon>
        <taxon>Craniata</taxon>
        <taxon>Vertebrata</taxon>
        <taxon>Euteleostomi</taxon>
        <taxon>Amphibia</taxon>
        <taxon>Batrachia</taxon>
        <taxon>Caudata</taxon>
        <taxon>Salamandroidea</taxon>
        <taxon>Salamandridae</taxon>
        <taxon>Pleurodelinae</taxon>
        <taxon>Pleurodeles</taxon>
    </lineage>
</organism>
<keyword evidence="3" id="KW-1185">Reference proteome</keyword>
<accession>A0AAV7TV81</accession>
<dbReference type="Proteomes" id="UP001066276">
    <property type="component" value="Chromosome 3_2"/>
</dbReference>
<feature type="region of interest" description="Disordered" evidence="1">
    <location>
        <begin position="64"/>
        <end position="131"/>
    </location>
</feature>
<dbReference type="AlphaFoldDB" id="A0AAV7TV81"/>
<dbReference type="EMBL" id="JANPWB010000006">
    <property type="protein sequence ID" value="KAJ1180670.1"/>
    <property type="molecule type" value="Genomic_DNA"/>
</dbReference>
<evidence type="ECO:0000256" key="1">
    <source>
        <dbReference type="SAM" id="MobiDB-lite"/>
    </source>
</evidence>
<evidence type="ECO:0000313" key="3">
    <source>
        <dbReference type="Proteomes" id="UP001066276"/>
    </source>
</evidence>
<name>A0AAV7TV81_PLEWA</name>
<evidence type="ECO:0000313" key="2">
    <source>
        <dbReference type="EMBL" id="KAJ1180670.1"/>
    </source>
</evidence>
<sequence>MHSLVQPVPWREENMIGRVGGVPRRHREECPGLPAGRPSGPSEAGSVRIALLLLHSAARRHGDLTQGRGFASKRRPQLSWGPGEAKLGHPHLSPKGSPDAAAPHELPAVMQGGRTEPKHLPPGPGPAVGWSVPARRPFPNVARPRPQDYTFLSCTLSMDTQINVFFTSCT</sequence>
<proteinExistence type="predicted"/>
<gene>
    <name evidence="2" type="ORF">NDU88_005888</name>
</gene>
<reference evidence="2" key="1">
    <citation type="journal article" date="2022" name="bioRxiv">
        <title>Sequencing and chromosome-scale assembly of the giantPleurodeles waltlgenome.</title>
        <authorList>
            <person name="Brown T."/>
            <person name="Elewa A."/>
            <person name="Iarovenko S."/>
            <person name="Subramanian E."/>
            <person name="Araus A.J."/>
            <person name="Petzold A."/>
            <person name="Susuki M."/>
            <person name="Suzuki K.-i.T."/>
            <person name="Hayashi T."/>
            <person name="Toyoda A."/>
            <person name="Oliveira C."/>
            <person name="Osipova E."/>
            <person name="Leigh N.D."/>
            <person name="Simon A."/>
            <person name="Yun M.H."/>
        </authorList>
    </citation>
    <scope>NUCLEOTIDE SEQUENCE</scope>
    <source>
        <strain evidence="2">20211129_DDA</strain>
        <tissue evidence="2">Liver</tissue>
    </source>
</reference>
<comment type="caution">
    <text evidence="2">The sequence shown here is derived from an EMBL/GenBank/DDBJ whole genome shotgun (WGS) entry which is preliminary data.</text>
</comment>